<dbReference type="RefSeq" id="WP_171557122.1">
    <property type="nucleotide sequence ID" value="NZ_JABFCS010000001.1"/>
</dbReference>
<protein>
    <submittedName>
        <fullName evidence="2">Uncharacterized protein</fullName>
    </submittedName>
</protein>
<name>A0A849K8H1_9BURK</name>
<dbReference type="Proteomes" id="UP000552954">
    <property type="component" value="Unassembled WGS sequence"/>
</dbReference>
<comment type="caution">
    <text evidence="2">The sequence shown here is derived from an EMBL/GenBank/DDBJ whole genome shotgun (WGS) entry which is preliminary data.</text>
</comment>
<sequence>MLLSAAAALAPWPSFAAGVCTPRELSQRFAAGVAQKLDVPQNEVWIYAGLAEAELAGHPDGLLQPQYLLVVDSCPSIQTAFLFFRLLPGRFQLVGATPASTGSPLRPGCLETPCGVFPQASVSDAGRAMASRVYDFGTQRARRASGLGYGALHLQARAAVGRNRALLGTAHSDGRVLLPPSLVAFLDTYGVLDAQRTDRTTPEGDHMPFAGQYLVVIDSEREERPDWAIAS</sequence>
<accession>A0A849K8H1</accession>
<dbReference type="AlphaFoldDB" id="A0A849K8H1"/>
<feature type="chain" id="PRO_5032272792" evidence="1">
    <location>
        <begin position="17"/>
        <end position="231"/>
    </location>
</feature>
<evidence type="ECO:0000256" key="1">
    <source>
        <dbReference type="SAM" id="SignalP"/>
    </source>
</evidence>
<evidence type="ECO:0000313" key="2">
    <source>
        <dbReference type="EMBL" id="NNU42724.1"/>
    </source>
</evidence>
<keyword evidence="3" id="KW-1185">Reference proteome</keyword>
<gene>
    <name evidence="2" type="ORF">HK415_05390</name>
</gene>
<keyword evidence="1" id="KW-0732">Signal</keyword>
<dbReference type="EMBL" id="JABFCS010000001">
    <property type="protein sequence ID" value="NNU42724.1"/>
    <property type="molecule type" value="Genomic_DNA"/>
</dbReference>
<proteinExistence type="predicted"/>
<feature type="signal peptide" evidence="1">
    <location>
        <begin position="1"/>
        <end position="16"/>
    </location>
</feature>
<organism evidence="2 3">
    <name type="scientific">Ramlibacter montanisoli</name>
    <dbReference type="NCBI Taxonomy" id="2732512"/>
    <lineage>
        <taxon>Bacteria</taxon>
        <taxon>Pseudomonadati</taxon>
        <taxon>Pseudomonadota</taxon>
        <taxon>Betaproteobacteria</taxon>
        <taxon>Burkholderiales</taxon>
        <taxon>Comamonadaceae</taxon>
        <taxon>Ramlibacter</taxon>
    </lineage>
</organism>
<reference evidence="2 3" key="2">
    <citation type="submission" date="2020-06" db="EMBL/GenBank/DDBJ databases">
        <title>Ramlibacter rhizophilus sp. nov., isolated from rhizosphere soil of national flower Mugunghwa from South Korea.</title>
        <authorList>
            <person name="Zheng-Fei Y."/>
            <person name="Huan T."/>
        </authorList>
    </citation>
    <scope>NUCLEOTIDE SEQUENCE [LARGE SCALE GENOMIC DNA]</scope>
    <source>
        <strain evidence="2 3">B156</strain>
    </source>
</reference>
<reference evidence="2 3" key="1">
    <citation type="submission" date="2020-05" db="EMBL/GenBank/DDBJ databases">
        <authorList>
            <person name="Khan S.A."/>
            <person name="Jeon C.O."/>
            <person name="Chun B.H."/>
        </authorList>
    </citation>
    <scope>NUCLEOTIDE SEQUENCE [LARGE SCALE GENOMIC DNA]</scope>
    <source>
        <strain evidence="2 3">B156</strain>
    </source>
</reference>
<evidence type="ECO:0000313" key="3">
    <source>
        <dbReference type="Proteomes" id="UP000552954"/>
    </source>
</evidence>